<sequence length="520" mass="57881">MMQSPHNPEGPAPAPGLKELIRRLPTLLGKTFKGKAAGIAESSRLREDRTSLGWKEASARTVAAEIEDLLRRGPAGRTAPREDEWSEGDLALAEEIALATSRAGSSNITRTEAYLACYQAYPELHWAFLAHMVSRNAGWNMTDLRGRMADLMDETEKRAYYRFLERSNALIFQDAYPQLLLYIKSRELGSSRFHLLSYFHVSGFMRPFWERFWIDRGSALLTVGLIINEQNYIEKRVIRHPYYQRHITDKVPFHLQSLAGLNQVVFPLLEAEAEECEAEQQDKIAAAGSEEEPAEKSASPGDQVTPRHSAREELKAYENDEQFFSSGDGLAGSGVGEPGKQSAEEESGLGQLLEEGGRVKYVVHRLAGRVVSDFGSLPDRIALGKSLYAMLMGLRAVRSGAERFAASVPHSGSRGDYWPELFTANSKEALTSPMQGSELLEGETLPPGKRLYSPKLLDAWGDTPYEPISREDWLKDHSALDGISAPQPPYLCDISREHRDGILKTALVHDAAGDENHRQT</sequence>
<dbReference type="InterPro" id="IPR019658">
    <property type="entry name" value="DUF2515"/>
</dbReference>
<keyword evidence="3" id="KW-1185">Reference proteome</keyword>
<reference evidence="2 3" key="1">
    <citation type="submission" date="2018-07" db="EMBL/GenBank/DDBJ databases">
        <title>Genomic Encyclopedia of Type Strains, Phase III (KMG-III): the genomes of soil and plant-associated and newly described type strains.</title>
        <authorList>
            <person name="Whitman W."/>
        </authorList>
    </citation>
    <scope>NUCLEOTIDE SEQUENCE [LARGE SCALE GENOMIC DNA]</scope>
    <source>
        <strain evidence="2 3">CECT 8333</strain>
    </source>
</reference>
<evidence type="ECO:0000313" key="3">
    <source>
        <dbReference type="Proteomes" id="UP000253090"/>
    </source>
</evidence>
<feature type="region of interest" description="Disordered" evidence="1">
    <location>
        <begin position="279"/>
        <end position="309"/>
    </location>
</feature>
<dbReference type="Pfam" id="PF10720">
    <property type="entry name" value="DUF2515"/>
    <property type="match status" value="2"/>
</dbReference>
<name>A0A369BEJ6_9BACL</name>
<organism evidence="2 3">
    <name type="scientific">Fontibacillus phaseoli</name>
    <dbReference type="NCBI Taxonomy" id="1416533"/>
    <lineage>
        <taxon>Bacteria</taxon>
        <taxon>Bacillati</taxon>
        <taxon>Bacillota</taxon>
        <taxon>Bacilli</taxon>
        <taxon>Bacillales</taxon>
        <taxon>Paenibacillaceae</taxon>
        <taxon>Fontibacillus</taxon>
    </lineage>
</organism>
<protein>
    <submittedName>
        <fullName evidence="2">Uncharacterized protein DUF2515</fullName>
    </submittedName>
</protein>
<dbReference type="AlphaFoldDB" id="A0A369BEJ6"/>
<dbReference type="RefSeq" id="WP_245954800.1">
    <property type="nucleotide sequence ID" value="NZ_QPJW01000004.1"/>
</dbReference>
<dbReference type="EMBL" id="QPJW01000004">
    <property type="protein sequence ID" value="RCX19665.1"/>
    <property type="molecule type" value="Genomic_DNA"/>
</dbReference>
<proteinExistence type="predicted"/>
<dbReference type="Proteomes" id="UP000253090">
    <property type="component" value="Unassembled WGS sequence"/>
</dbReference>
<evidence type="ECO:0000313" key="2">
    <source>
        <dbReference type="EMBL" id="RCX19665.1"/>
    </source>
</evidence>
<evidence type="ECO:0000256" key="1">
    <source>
        <dbReference type="SAM" id="MobiDB-lite"/>
    </source>
</evidence>
<feature type="region of interest" description="Disordered" evidence="1">
    <location>
        <begin position="323"/>
        <end position="347"/>
    </location>
</feature>
<comment type="caution">
    <text evidence="2">The sequence shown here is derived from an EMBL/GenBank/DDBJ whole genome shotgun (WGS) entry which is preliminary data.</text>
</comment>
<gene>
    <name evidence="2" type="ORF">DFP94_104117</name>
</gene>
<accession>A0A369BEJ6</accession>